<dbReference type="SMR" id="A0A4S8JSE0"/>
<evidence type="ECO:0000313" key="9">
    <source>
        <dbReference type="EMBL" id="THU65019.1"/>
    </source>
</evidence>
<dbReference type="InterPro" id="IPR036638">
    <property type="entry name" value="HLH_DNA-bd_sf"/>
</dbReference>
<keyword evidence="10" id="KW-1185">Reference proteome</keyword>
<evidence type="ECO:0000256" key="2">
    <source>
        <dbReference type="ARBA" id="ARBA00005510"/>
    </source>
</evidence>
<comment type="subcellular location">
    <subcellularLocation>
        <location evidence="1">Nucleus</location>
    </subcellularLocation>
</comment>
<evidence type="ECO:0000256" key="6">
    <source>
        <dbReference type="ARBA" id="ARBA00023242"/>
    </source>
</evidence>
<evidence type="ECO:0000256" key="1">
    <source>
        <dbReference type="ARBA" id="ARBA00004123"/>
    </source>
</evidence>
<keyword evidence="6" id="KW-0539">Nucleus</keyword>
<protein>
    <recommendedName>
        <fullName evidence="8">BHLH domain-containing protein</fullName>
    </recommendedName>
</protein>
<dbReference type="GO" id="GO:0005634">
    <property type="term" value="C:nucleus"/>
    <property type="evidence" value="ECO:0007669"/>
    <property type="project" value="UniProtKB-SubCell"/>
</dbReference>
<dbReference type="PANTHER" id="PTHR16223:SF177">
    <property type="entry name" value="TRANSCRIPTION FACTOR BHLH129"/>
    <property type="match status" value="1"/>
</dbReference>
<name>A0A4S8JSE0_MUSBA</name>
<comment type="caution">
    <text evidence="9">The sequence shown here is derived from an EMBL/GenBank/DDBJ whole genome shotgun (WGS) entry which is preliminary data.</text>
</comment>
<dbReference type="FunFam" id="4.10.280.10:FF:000021">
    <property type="entry name" value="Transcription factor bHLH130 family"/>
    <property type="match status" value="1"/>
</dbReference>
<dbReference type="SUPFAM" id="SSF47459">
    <property type="entry name" value="HLH, helix-loop-helix DNA-binding domain"/>
    <property type="match status" value="1"/>
</dbReference>
<evidence type="ECO:0000256" key="7">
    <source>
        <dbReference type="SAM" id="MobiDB-lite"/>
    </source>
</evidence>
<dbReference type="GO" id="GO:0046983">
    <property type="term" value="F:protein dimerization activity"/>
    <property type="evidence" value="ECO:0007669"/>
    <property type="project" value="InterPro"/>
</dbReference>
<sequence>MNQSASGERKPESMGPPMGLSRYGSAPGSFLSGLADSVAAGGGGEELSAVGSEGMIGRFFSGDSPCLTSESSCRAACRGSDRDTPGAPATGGACLHGPYAPEELQVSATGSPLVRHSSLPAGFFSHLLTDHGLSATRAIGNYSQAGTDGIHAYANRRLRSQWSFSRQDSLSQISELSIPEIGETDTCCNSSDEETGHAGQSYISGNFQLGSWDDNNSIVFTAPPSKRAKDNNGDIVTGLSNVDSQFSLPRTSSEMSALEKYLQVQQDSVPCRVRAKRGCATHPRSIAERERRTRISKRLRKLQDLVPNMDKQTSTSDMLELAIQHIKELQSQVQKLKQEQANCTCPEMQEKA</sequence>
<dbReference type="PROSITE" id="PS50888">
    <property type="entry name" value="BHLH"/>
    <property type="match status" value="1"/>
</dbReference>
<evidence type="ECO:0000256" key="4">
    <source>
        <dbReference type="ARBA" id="ARBA00023125"/>
    </source>
</evidence>
<accession>A0A4S8JSE0</accession>
<keyword evidence="3" id="KW-0805">Transcription regulation</keyword>
<comment type="similarity">
    <text evidence="2">Belongs to the bHLH protein family.</text>
</comment>
<dbReference type="Gene3D" id="4.10.280.10">
    <property type="entry name" value="Helix-loop-helix DNA-binding domain"/>
    <property type="match status" value="1"/>
</dbReference>
<dbReference type="PANTHER" id="PTHR16223">
    <property type="entry name" value="TRANSCRIPTION FACTOR BHLH83-RELATED"/>
    <property type="match status" value="1"/>
</dbReference>
<dbReference type="GO" id="GO:0000981">
    <property type="term" value="F:DNA-binding transcription factor activity, RNA polymerase II-specific"/>
    <property type="evidence" value="ECO:0007669"/>
    <property type="project" value="TreeGrafter"/>
</dbReference>
<dbReference type="InterPro" id="IPR011598">
    <property type="entry name" value="bHLH_dom"/>
</dbReference>
<dbReference type="CDD" id="cd11393">
    <property type="entry name" value="bHLH_AtbHLH_like"/>
    <property type="match status" value="1"/>
</dbReference>
<dbReference type="InterPro" id="IPR045843">
    <property type="entry name" value="IND-like"/>
</dbReference>
<reference evidence="9 10" key="1">
    <citation type="journal article" date="2019" name="Nat. Plants">
        <title>Genome sequencing of Musa balbisiana reveals subgenome evolution and function divergence in polyploid bananas.</title>
        <authorList>
            <person name="Yao X."/>
        </authorList>
    </citation>
    <scope>NUCLEOTIDE SEQUENCE [LARGE SCALE GENOMIC DNA]</scope>
    <source>
        <strain evidence="10">cv. DH-PKW</strain>
        <tissue evidence="9">Leaves</tissue>
    </source>
</reference>
<evidence type="ECO:0000259" key="8">
    <source>
        <dbReference type="PROSITE" id="PS50888"/>
    </source>
</evidence>
<dbReference type="AlphaFoldDB" id="A0A4S8JSE0"/>
<proteinExistence type="inferred from homology"/>
<evidence type="ECO:0000313" key="10">
    <source>
        <dbReference type="Proteomes" id="UP000317650"/>
    </source>
</evidence>
<dbReference type="SMART" id="SM00353">
    <property type="entry name" value="HLH"/>
    <property type="match status" value="1"/>
</dbReference>
<keyword evidence="5" id="KW-0804">Transcription</keyword>
<dbReference type="Pfam" id="PF00010">
    <property type="entry name" value="HLH"/>
    <property type="match status" value="1"/>
</dbReference>
<dbReference type="Proteomes" id="UP000317650">
    <property type="component" value="Chromosome 1"/>
</dbReference>
<evidence type="ECO:0000256" key="5">
    <source>
        <dbReference type="ARBA" id="ARBA00023163"/>
    </source>
</evidence>
<keyword evidence="4" id="KW-0238">DNA-binding</keyword>
<gene>
    <name evidence="9" type="ORF">C4D60_Mb01t32730</name>
</gene>
<dbReference type="EMBL" id="PYDT01000004">
    <property type="protein sequence ID" value="THU65019.1"/>
    <property type="molecule type" value="Genomic_DNA"/>
</dbReference>
<dbReference type="InterPro" id="IPR045239">
    <property type="entry name" value="bHLH95_bHLH"/>
</dbReference>
<evidence type="ECO:0000256" key="3">
    <source>
        <dbReference type="ARBA" id="ARBA00023015"/>
    </source>
</evidence>
<dbReference type="GO" id="GO:0000978">
    <property type="term" value="F:RNA polymerase II cis-regulatory region sequence-specific DNA binding"/>
    <property type="evidence" value="ECO:0007669"/>
    <property type="project" value="TreeGrafter"/>
</dbReference>
<organism evidence="9 10">
    <name type="scientific">Musa balbisiana</name>
    <name type="common">Banana</name>
    <dbReference type="NCBI Taxonomy" id="52838"/>
    <lineage>
        <taxon>Eukaryota</taxon>
        <taxon>Viridiplantae</taxon>
        <taxon>Streptophyta</taxon>
        <taxon>Embryophyta</taxon>
        <taxon>Tracheophyta</taxon>
        <taxon>Spermatophyta</taxon>
        <taxon>Magnoliopsida</taxon>
        <taxon>Liliopsida</taxon>
        <taxon>Zingiberales</taxon>
        <taxon>Musaceae</taxon>
        <taxon>Musa</taxon>
    </lineage>
</organism>
<feature type="region of interest" description="Disordered" evidence="7">
    <location>
        <begin position="1"/>
        <end position="26"/>
    </location>
</feature>
<feature type="domain" description="BHLH" evidence="8">
    <location>
        <begin position="279"/>
        <end position="329"/>
    </location>
</feature>